<evidence type="ECO:0000256" key="1">
    <source>
        <dbReference type="SAM" id="MobiDB-lite"/>
    </source>
</evidence>
<gene>
    <name evidence="2" type="ORF">MNOR_LOCUS23090</name>
</gene>
<sequence length="118" mass="12744">MNFEHCSLWVATRGVDQGQGNLDSNPDEMNFEVLQSLGGNSPRKRPKVRDVDQGQGNLDSNPEAMDFETLQSLGGNPPRKRMQLDDNPNAVDGGPSQTFGSLGKTKRVLEGGSIKAST</sequence>
<comment type="caution">
    <text evidence="2">The sequence shown here is derived from an EMBL/GenBank/DDBJ whole genome shotgun (WGS) entry which is preliminary data.</text>
</comment>
<dbReference type="AlphaFoldDB" id="A0AAV2RB58"/>
<reference evidence="2 3" key="1">
    <citation type="submission" date="2024-05" db="EMBL/GenBank/DDBJ databases">
        <authorList>
            <person name="Wallberg A."/>
        </authorList>
    </citation>
    <scope>NUCLEOTIDE SEQUENCE [LARGE SCALE GENOMIC DNA]</scope>
</reference>
<dbReference type="Proteomes" id="UP001497623">
    <property type="component" value="Unassembled WGS sequence"/>
</dbReference>
<protein>
    <submittedName>
        <fullName evidence="2">Uncharacterized protein</fullName>
    </submittedName>
</protein>
<accession>A0AAV2RB58</accession>
<feature type="region of interest" description="Disordered" evidence="1">
    <location>
        <begin position="36"/>
        <end position="118"/>
    </location>
</feature>
<evidence type="ECO:0000313" key="2">
    <source>
        <dbReference type="EMBL" id="CAL4122368.1"/>
    </source>
</evidence>
<name>A0AAV2RB58_MEGNR</name>
<keyword evidence="3" id="KW-1185">Reference proteome</keyword>
<organism evidence="2 3">
    <name type="scientific">Meganyctiphanes norvegica</name>
    <name type="common">Northern krill</name>
    <name type="synonym">Thysanopoda norvegica</name>
    <dbReference type="NCBI Taxonomy" id="48144"/>
    <lineage>
        <taxon>Eukaryota</taxon>
        <taxon>Metazoa</taxon>
        <taxon>Ecdysozoa</taxon>
        <taxon>Arthropoda</taxon>
        <taxon>Crustacea</taxon>
        <taxon>Multicrustacea</taxon>
        <taxon>Malacostraca</taxon>
        <taxon>Eumalacostraca</taxon>
        <taxon>Eucarida</taxon>
        <taxon>Euphausiacea</taxon>
        <taxon>Euphausiidae</taxon>
        <taxon>Meganyctiphanes</taxon>
    </lineage>
</organism>
<dbReference type="EMBL" id="CAXKWB010020011">
    <property type="protein sequence ID" value="CAL4122368.1"/>
    <property type="molecule type" value="Genomic_DNA"/>
</dbReference>
<evidence type="ECO:0000313" key="3">
    <source>
        <dbReference type="Proteomes" id="UP001497623"/>
    </source>
</evidence>
<proteinExistence type="predicted"/>